<dbReference type="RefSeq" id="WP_075473494.1">
    <property type="nucleotide sequence ID" value="NZ_CAWQZC010000007.1"/>
</dbReference>
<dbReference type="EMBL" id="FPLJ01000089">
    <property type="protein sequence ID" value="SGZ00099.1"/>
    <property type="molecule type" value="Genomic_DNA"/>
</dbReference>
<dbReference type="Proteomes" id="UP000182660">
    <property type="component" value="Unassembled WGS sequence"/>
</dbReference>
<keyword evidence="2" id="KW-1185">Reference proteome</keyword>
<name>A0ABY1HI35_9GAMM</name>
<proteinExistence type="predicted"/>
<reference evidence="1 2" key="1">
    <citation type="submission" date="2016-11" db="EMBL/GenBank/DDBJ databases">
        <authorList>
            <person name="Klemetsen T."/>
        </authorList>
    </citation>
    <scope>NUCLEOTIDE SEQUENCE [LARGE SCALE GENOMIC DNA]</scope>
    <source>
        <strain evidence="1">MT 2528</strain>
    </source>
</reference>
<sequence length="304" mass="35802">MRNLDELKCLIEELQTYTNTTDDDKYFRKIGKLNEPKNVATLVNSIFKGVLSHEQPRLMSVDLAEEDINQLINLHVKDMYRFATKNNIHLNGIRSYGQEVFNPSALFHLAKKKLISSSFTNHREAESEGFDFYQIPFILRLAIENKVKTIIGYQTCFSLKNNKECPFPTSKVIKFLIKHEDCFLYENHELINVYQWSCTFVHDAKLDYIWNIVNAVSICNPIFDEMFNQKIRGRIERNVDTNDLDSFLNFLHETQKVNFFNRRLNIKLLQDEVNNHSLFKKNMRFELSLDELESSNVIYSPQHA</sequence>
<dbReference type="GeneID" id="61297963"/>
<evidence type="ECO:0000313" key="1">
    <source>
        <dbReference type="EMBL" id="SGZ00099.1"/>
    </source>
</evidence>
<protein>
    <submittedName>
        <fullName evidence="1">Uncharacterized protein</fullName>
    </submittedName>
</protein>
<gene>
    <name evidence="1" type="ORF">MT2528_3972</name>
</gene>
<comment type="caution">
    <text evidence="1">The sequence shown here is derived from an EMBL/GenBank/DDBJ whole genome shotgun (WGS) entry which is preliminary data.</text>
</comment>
<accession>A0ABY1HI35</accession>
<evidence type="ECO:0000313" key="2">
    <source>
        <dbReference type="Proteomes" id="UP000182660"/>
    </source>
</evidence>
<organism evidence="1 2">
    <name type="scientific">Moritella viscosa</name>
    <dbReference type="NCBI Taxonomy" id="80854"/>
    <lineage>
        <taxon>Bacteria</taxon>
        <taxon>Pseudomonadati</taxon>
        <taxon>Pseudomonadota</taxon>
        <taxon>Gammaproteobacteria</taxon>
        <taxon>Alteromonadales</taxon>
        <taxon>Moritellaceae</taxon>
        <taxon>Moritella</taxon>
    </lineage>
</organism>